<evidence type="ECO:0000313" key="2">
    <source>
        <dbReference type="EMBL" id="PUZ70548.1"/>
    </source>
</evidence>
<feature type="region of interest" description="Disordered" evidence="1">
    <location>
        <begin position="1"/>
        <end position="36"/>
    </location>
</feature>
<organism evidence="2 3">
    <name type="scientific">Panicum hallii var. hallii</name>
    <dbReference type="NCBI Taxonomy" id="1504633"/>
    <lineage>
        <taxon>Eukaryota</taxon>
        <taxon>Viridiplantae</taxon>
        <taxon>Streptophyta</taxon>
        <taxon>Embryophyta</taxon>
        <taxon>Tracheophyta</taxon>
        <taxon>Spermatophyta</taxon>
        <taxon>Magnoliopsida</taxon>
        <taxon>Liliopsida</taxon>
        <taxon>Poales</taxon>
        <taxon>Poaceae</taxon>
        <taxon>PACMAD clade</taxon>
        <taxon>Panicoideae</taxon>
        <taxon>Panicodae</taxon>
        <taxon>Paniceae</taxon>
        <taxon>Panicinae</taxon>
        <taxon>Panicum</taxon>
        <taxon>Panicum sect. Panicum</taxon>
    </lineage>
</organism>
<proteinExistence type="predicted"/>
<reference evidence="2 3" key="1">
    <citation type="submission" date="2018-04" db="EMBL/GenBank/DDBJ databases">
        <title>WGS assembly of Panicum hallii var. hallii HAL2.</title>
        <authorList>
            <person name="Lovell J."/>
            <person name="Jenkins J."/>
            <person name="Lowry D."/>
            <person name="Mamidi S."/>
            <person name="Sreedasyam A."/>
            <person name="Weng X."/>
            <person name="Barry K."/>
            <person name="Bonette J."/>
            <person name="Campitelli B."/>
            <person name="Daum C."/>
            <person name="Gordon S."/>
            <person name="Gould B."/>
            <person name="Lipzen A."/>
            <person name="MacQueen A."/>
            <person name="Palacio-Mejia J."/>
            <person name="Plott C."/>
            <person name="Shakirov E."/>
            <person name="Shu S."/>
            <person name="Yoshinaga Y."/>
            <person name="Zane M."/>
            <person name="Rokhsar D."/>
            <person name="Grimwood J."/>
            <person name="Schmutz J."/>
            <person name="Juenger T."/>
        </authorList>
    </citation>
    <scope>NUCLEOTIDE SEQUENCE [LARGE SCALE GENOMIC DNA]</scope>
    <source>
        <strain evidence="3">cv. HAL2</strain>
    </source>
</reference>
<dbReference type="AlphaFoldDB" id="A0A2T7ERU8"/>
<protein>
    <submittedName>
        <fullName evidence="2">Uncharacterized protein</fullName>
    </submittedName>
</protein>
<dbReference type="OrthoDB" id="10462467at2759"/>
<evidence type="ECO:0000313" key="3">
    <source>
        <dbReference type="Proteomes" id="UP000244336"/>
    </source>
</evidence>
<sequence>MERFAAMVSSRRAAPAPAAAAAPGPDEEEVKENAKGKLTAEDEAYLRIQLEEIVVVKNEDVTRLAAAHGSNYLGGATSRACAPGVAAAAAAGPAGSSAGTAAAAAAARGALSTTVGWIVGSN</sequence>
<dbReference type="Gramene" id="PUZ70548">
    <property type="protein sequence ID" value="PUZ70548"/>
    <property type="gene ID" value="GQ55_2G240800"/>
</dbReference>
<feature type="compositionally biased region" description="Low complexity" evidence="1">
    <location>
        <begin position="13"/>
        <end position="23"/>
    </location>
</feature>
<keyword evidence="3" id="KW-1185">Reference proteome</keyword>
<dbReference type="EMBL" id="CM009750">
    <property type="protein sequence ID" value="PUZ70548.1"/>
    <property type="molecule type" value="Genomic_DNA"/>
</dbReference>
<dbReference type="Proteomes" id="UP000244336">
    <property type="component" value="Chromosome 2"/>
</dbReference>
<name>A0A2T7ERU8_9POAL</name>
<evidence type="ECO:0000256" key="1">
    <source>
        <dbReference type="SAM" id="MobiDB-lite"/>
    </source>
</evidence>
<accession>A0A2T7ERU8</accession>
<gene>
    <name evidence="2" type="ORF">GQ55_2G240800</name>
</gene>